<evidence type="ECO:0000256" key="1">
    <source>
        <dbReference type="SAM" id="MobiDB-lite"/>
    </source>
</evidence>
<sequence length="127" mass="14781">MTDLERIKKAIVHTLRDEELASFACYEADAYAKLWPYIVVVDDWDVWNESKTALNLQVIRWLEEEDVPYTFHQFHRGCGLVGFSDQETASRFELRWSGRSRVTSDSPQGWNPHPLKSTFEPCSTTKP</sequence>
<gene>
    <name evidence="2" type="ORF">JKG68_07195</name>
</gene>
<protein>
    <submittedName>
        <fullName evidence="2">Uncharacterized protein</fullName>
    </submittedName>
</protein>
<accession>A0A936ZBS0</accession>
<keyword evidence="3" id="KW-1185">Reference proteome</keyword>
<evidence type="ECO:0000313" key="2">
    <source>
        <dbReference type="EMBL" id="MBL0403744.1"/>
    </source>
</evidence>
<feature type="region of interest" description="Disordered" evidence="1">
    <location>
        <begin position="100"/>
        <end position="127"/>
    </location>
</feature>
<dbReference type="EMBL" id="JAEQMY010000007">
    <property type="protein sequence ID" value="MBL0403744.1"/>
    <property type="molecule type" value="Genomic_DNA"/>
</dbReference>
<dbReference type="AlphaFoldDB" id="A0A936ZBS0"/>
<proteinExistence type="predicted"/>
<name>A0A936ZBS0_9HYPH</name>
<evidence type="ECO:0000313" key="3">
    <source>
        <dbReference type="Proteomes" id="UP000605848"/>
    </source>
</evidence>
<dbReference type="Proteomes" id="UP000605848">
    <property type="component" value="Unassembled WGS sequence"/>
</dbReference>
<comment type="caution">
    <text evidence="2">The sequence shown here is derived from an EMBL/GenBank/DDBJ whole genome shotgun (WGS) entry which is preliminary data.</text>
</comment>
<feature type="compositionally biased region" description="Polar residues" evidence="1">
    <location>
        <begin position="100"/>
        <end position="109"/>
    </location>
</feature>
<organism evidence="2 3">
    <name type="scientific">Microvirga aerilata</name>
    <dbReference type="NCBI Taxonomy" id="670292"/>
    <lineage>
        <taxon>Bacteria</taxon>
        <taxon>Pseudomonadati</taxon>
        <taxon>Pseudomonadota</taxon>
        <taxon>Alphaproteobacteria</taxon>
        <taxon>Hyphomicrobiales</taxon>
        <taxon>Methylobacteriaceae</taxon>
        <taxon>Microvirga</taxon>
    </lineage>
</organism>
<dbReference type="RefSeq" id="WP_202057438.1">
    <property type="nucleotide sequence ID" value="NZ_JAEQMY010000007.1"/>
</dbReference>
<reference evidence="2" key="1">
    <citation type="submission" date="2021-01" db="EMBL/GenBank/DDBJ databases">
        <title>Microvirga sp.</title>
        <authorList>
            <person name="Kim M.K."/>
        </authorList>
    </citation>
    <scope>NUCLEOTIDE SEQUENCE</scope>
    <source>
        <strain evidence="2">5420S-16</strain>
    </source>
</reference>